<evidence type="ECO:0000313" key="1">
    <source>
        <dbReference type="EMBL" id="MCI0756584.1"/>
    </source>
</evidence>
<reference evidence="1 2" key="1">
    <citation type="submission" date="2022-03" db="EMBL/GenBank/DDBJ databases">
        <title>Complete genome analysis of Roseomonas KG 17.1 : a prolific producer of plant growth promoters.</title>
        <authorList>
            <person name="Saadouli I."/>
            <person name="Najjari A."/>
            <person name="Mosbah A."/>
            <person name="Ouzari H.I."/>
        </authorList>
    </citation>
    <scope>NUCLEOTIDE SEQUENCE [LARGE SCALE GENOMIC DNA]</scope>
    <source>
        <strain evidence="1 2">KG17-1</strain>
    </source>
</reference>
<proteinExistence type="predicted"/>
<organism evidence="1 2">
    <name type="scientific">Teichococcus vastitatis</name>
    <dbReference type="NCBI Taxonomy" id="2307076"/>
    <lineage>
        <taxon>Bacteria</taxon>
        <taxon>Pseudomonadati</taxon>
        <taxon>Pseudomonadota</taxon>
        <taxon>Alphaproteobacteria</taxon>
        <taxon>Acetobacterales</taxon>
        <taxon>Roseomonadaceae</taxon>
        <taxon>Roseomonas</taxon>
    </lineage>
</organism>
<evidence type="ECO:0000313" key="2">
    <source>
        <dbReference type="Proteomes" id="UP001201985"/>
    </source>
</evidence>
<comment type="caution">
    <text evidence="1">The sequence shown here is derived from an EMBL/GenBank/DDBJ whole genome shotgun (WGS) entry which is preliminary data.</text>
</comment>
<dbReference type="RefSeq" id="WP_120007211.1">
    <property type="nucleotide sequence ID" value="NZ_JALBUU010000125.1"/>
</dbReference>
<dbReference type="Proteomes" id="UP001201985">
    <property type="component" value="Unassembled WGS sequence"/>
</dbReference>
<keyword evidence="2" id="KW-1185">Reference proteome</keyword>
<name>A0ABS9WBB9_9PROT</name>
<protein>
    <submittedName>
        <fullName evidence="1">Uncharacterized protein</fullName>
    </submittedName>
</protein>
<sequence length="94" mass="9721">MAENAARRSLAGALQVPGLSSPAAMRQGRAHGLWNFFGAVPPAILAVEALAGWTRPDVFAGIGPAATRAEINRRFAALPSAGCFRAGLPPATQR</sequence>
<dbReference type="Gene3D" id="3.40.50.1980">
    <property type="entry name" value="Nitrogenase molybdenum iron protein domain"/>
    <property type="match status" value="1"/>
</dbReference>
<gene>
    <name evidence="1" type="ORF">MON41_23385</name>
</gene>
<dbReference type="EMBL" id="JALBUU010000125">
    <property type="protein sequence ID" value="MCI0756584.1"/>
    <property type="molecule type" value="Genomic_DNA"/>
</dbReference>
<accession>A0ABS9WBB9</accession>